<keyword evidence="3" id="KW-1185">Reference proteome</keyword>
<dbReference type="Pfam" id="PF13453">
    <property type="entry name" value="Zn_ribbon_TFIIB"/>
    <property type="match status" value="1"/>
</dbReference>
<gene>
    <name evidence="2" type="ORF">H8K33_00395</name>
</gene>
<reference evidence="2 3" key="1">
    <citation type="submission" date="2020-08" db="EMBL/GenBank/DDBJ databases">
        <title>Novel species isolated from subtropical streams in China.</title>
        <authorList>
            <person name="Lu H."/>
        </authorList>
    </citation>
    <scope>NUCLEOTIDE SEQUENCE [LARGE SCALE GENOMIC DNA]</scope>
    <source>
        <strain evidence="2 3">KCTC 52442</strain>
    </source>
</reference>
<dbReference type="Gene3D" id="3.10.20.860">
    <property type="match status" value="1"/>
</dbReference>
<name>A0ABR6XKB9_9BURK</name>
<comment type="caution">
    <text evidence="2">The sequence shown here is derived from an EMBL/GenBank/DDBJ whole genome shotgun (WGS) entry which is preliminary data.</text>
</comment>
<dbReference type="EMBL" id="JACOFU010000001">
    <property type="protein sequence ID" value="MBC3829960.1"/>
    <property type="molecule type" value="Genomic_DNA"/>
</dbReference>
<organism evidence="2 3">
    <name type="scientific">Undibacterium amnicola</name>
    <dbReference type="NCBI Taxonomy" id="1834038"/>
    <lineage>
        <taxon>Bacteria</taxon>
        <taxon>Pseudomonadati</taxon>
        <taxon>Pseudomonadota</taxon>
        <taxon>Betaproteobacteria</taxon>
        <taxon>Burkholderiales</taxon>
        <taxon>Oxalobacteraceae</taxon>
        <taxon>Undibacterium</taxon>
    </lineage>
</organism>
<protein>
    <submittedName>
        <fullName evidence="2">Zf-TFIIB domain-containing protein</fullName>
    </submittedName>
</protein>
<accession>A0ABR6XKB9</accession>
<proteinExistence type="predicted"/>
<sequence length="162" mass="17425">MSLRMQCPIDSTPLIQDSSGIENLHRCDECKGTFIGGNIFSEIHAFSAMENHKRANGSGSFIQRSDKAELSCPKDGKPMHTVIFKSVEIDVCPTCHSVWFDNGEVEKINAQVAMAKRVNLAKIGEEKPWIGNGVGLGGGVVDGLEGIELVGDIVGFIGSMCD</sequence>
<dbReference type="InterPro" id="IPR027392">
    <property type="entry name" value="TF_Znf"/>
</dbReference>
<feature type="domain" description="Transcription factor zinc-finger" evidence="1">
    <location>
        <begin position="72"/>
        <end position="108"/>
    </location>
</feature>
<evidence type="ECO:0000313" key="3">
    <source>
        <dbReference type="Proteomes" id="UP000643610"/>
    </source>
</evidence>
<dbReference type="Proteomes" id="UP000643610">
    <property type="component" value="Unassembled WGS sequence"/>
</dbReference>
<evidence type="ECO:0000259" key="1">
    <source>
        <dbReference type="Pfam" id="PF13453"/>
    </source>
</evidence>
<evidence type="ECO:0000313" key="2">
    <source>
        <dbReference type="EMBL" id="MBC3829960.1"/>
    </source>
</evidence>